<dbReference type="GO" id="GO:0033726">
    <property type="term" value="F:aldehyde ferredoxin oxidoreductase activity"/>
    <property type="evidence" value="ECO:0007669"/>
    <property type="project" value="UniProtKB-EC"/>
</dbReference>
<dbReference type="AlphaFoldDB" id="B8GIR3"/>
<dbReference type="PANTHER" id="PTHR30038:SF0">
    <property type="entry name" value="TUNGSTEN-CONTAINING ALDEHYDE FERREDOXIN OXIDOREDUCTASE"/>
    <property type="match status" value="1"/>
</dbReference>
<dbReference type="Proteomes" id="UP000002457">
    <property type="component" value="Chromosome"/>
</dbReference>
<gene>
    <name evidence="10" type="ordered locus">Mpal_1563</name>
</gene>
<name>B8GIR3_METPE</name>
<dbReference type="EMBL" id="CP001338">
    <property type="protein sequence ID" value="ACL16876.1"/>
    <property type="molecule type" value="Genomic_DNA"/>
</dbReference>
<evidence type="ECO:0000256" key="2">
    <source>
        <dbReference type="ARBA" id="ARBA00011032"/>
    </source>
</evidence>
<organism evidence="10 11">
    <name type="scientific">Methanosphaerula palustris (strain ATCC BAA-1556 / DSM 19958 / E1-9c)</name>
    <dbReference type="NCBI Taxonomy" id="521011"/>
    <lineage>
        <taxon>Archaea</taxon>
        <taxon>Methanobacteriati</taxon>
        <taxon>Methanobacteriota</taxon>
        <taxon>Stenosarchaea group</taxon>
        <taxon>Methanomicrobia</taxon>
        <taxon>Methanomicrobiales</taxon>
        <taxon>Methanoregulaceae</taxon>
        <taxon>Methanosphaerula</taxon>
    </lineage>
</organism>
<dbReference type="InterPro" id="IPR013983">
    <property type="entry name" value="Ald_Fedxn_OxRdtase_N"/>
</dbReference>
<dbReference type="GO" id="GO:0051539">
    <property type="term" value="F:4 iron, 4 sulfur cluster binding"/>
    <property type="evidence" value="ECO:0007669"/>
    <property type="project" value="UniProtKB-KW"/>
</dbReference>
<comment type="cofactor">
    <cofactor evidence="8">
        <name>tungstopterin</name>
        <dbReference type="ChEBI" id="CHEBI:30402"/>
    </cofactor>
</comment>
<dbReference type="Gene3D" id="1.10.569.10">
    <property type="entry name" value="Aldehyde Ferredoxin Oxidoreductase Protein, subunit A, domain 2"/>
    <property type="match status" value="1"/>
</dbReference>
<evidence type="ECO:0000313" key="10">
    <source>
        <dbReference type="EMBL" id="ACL16876.1"/>
    </source>
</evidence>
<dbReference type="InterPro" id="IPR051919">
    <property type="entry name" value="W-dependent_AOR"/>
</dbReference>
<dbReference type="HOGENOM" id="CLU_020364_1_0_2"/>
<dbReference type="InterPro" id="IPR001203">
    <property type="entry name" value="OxRdtase_Ald_Fedxn_C"/>
</dbReference>
<evidence type="ECO:0000256" key="7">
    <source>
        <dbReference type="ARBA" id="ARBA00023014"/>
    </source>
</evidence>
<evidence type="ECO:0000256" key="1">
    <source>
        <dbReference type="ARBA" id="ARBA00001966"/>
    </source>
</evidence>
<dbReference type="Gene3D" id="1.10.599.10">
    <property type="entry name" value="Aldehyde Ferredoxin Oxidoreductase Protein, subunit A, domain 3"/>
    <property type="match status" value="1"/>
</dbReference>
<evidence type="ECO:0000256" key="8">
    <source>
        <dbReference type="ARBA" id="ARBA00049934"/>
    </source>
</evidence>
<comment type="cofactor">
    <cofactor evidence="1">
        <name>[4Fe-4S] cluster</name>
        <dbReference type="ChEBI" id="CHEBI:49883"/>
    </cofactor>
</comment>
<dbReference type="SUPFAM" id="SSF48310">
    <property type="entry name" value="Aldehyde ferredoxin oxidoreductase, C-terminal domains"/>
    <property type="match status" value="1"/>
</dbReference>
<keyword evidence="3" id="KW-0004">4Fe-4S</keyword>
<keyword evidence="11" id="KW-1185">Reference proteome</keyword>
<evidence type="ECO:0000256" key="3">
    <source>
        <dbReference type="ARBA" id="ARBA00022485"/>
    </source>
</evidence>
<evidence type="ECO:0000259" key="9">
    <source>
        <dbReference type="SMART" id="SM00790"/>
    </source>
</evidence>
<dbReference type="PANTHER" id="PTHR30038">
    <property type="entry name" value="ALDEHYDE FERREDOXIN OXIDOREDUCTASE"/>
    <property type="match status" value="1"/>
</dbReference>
<evidence type="ECO:0000256" key="4">
    <source>
        <dbReference type="ARBA" id="ARBA00022723"/>
    </source>
</evidence>
<dbReference type="GO" id="GO:0009055">
    <property type="term" value="F:electron transfer activity"/>
    <property type="evidence" value="ECO:0007669"/>
    <property type="project" value="InterPro"/>
</dbReference>
<dbReference type="InterPro" id="IPR036021">
    <property type="entry name" value="Tungsten_al_ferr_oxy-like_C"/>
</dbReference>
<keyword evidence="6" id="KW-0408">Iron</keyword>
<keyword evidence="5 10" id="KW-0560">Oxidoreductase</keyword>
<dbReference type="Gene3D" id="3.60.9.10">
    <property type="entry name" value="Aldehyde ferredoxin oxidoreductase, N-terminal domain"/>
    <property type="match status" value="1"/>
</dbReference>
<dbReference type="GO" id="GO:0046872">
    <property type="term" value="F:metal ion binding"/>
    <property type="evidence" value="ECO:0007669"/>
    <property type="project" value="UniProtKB-KW"/>
</dbReference>
<reference evidence="10 11" key="1">
    <citation type="journal article" date="2015" name="Genome Announc.">
        <title>Complete Genome Sequence of Methanosphaerula palustris E1-9CT, a Hydrogenotrophic Methanogen Isolated from a Minerotrophic Fen Peatland.</title>
        <authorList>
            <person name="Cadillo-Quiroz H."/>
            <person name="Browne P."/>
            <person name="Kyrpides N."/>
            <person name="Woyke T."/>
            <person name="Goodwin L."/>
            <person name="Detter C."/>
            <person name="Yavitt J.B."/>
            <person name="Zinder S.H."/>
        </authorList>
    </citation>
    <scope>NUCLEOTIDE SEQUENCE [LARGE SCALE GENOMIC DNA]</scope>
    <source>
        <strain evidence="11">ATCC BAA-1556 / DSM 19958 / E1-9c</strain>
    </source>
</reference>
<dbReference type="STRING" id="521011.Mpal_1563"/>
<evidence type="ECO:0000256" key="6">
    <source>
        <dbReference type="ARBA" id="ARBA00023004"/>
    </source>
</evidence>
<comment type="similarity">
    <text evidence="2">Belongs to the AOR/FOR family.</text>
</comment>
<dbReference type="Pfam" id="PF02730">
    <property type="entry name" value="AFOR_N"/>
    <property type="match status" value="1"/>
</dbReference>
<sequence length="594" mass="63842">MDGYAGTILHVDLTRGTLASRPYPEDLQRQYFGSRGLGVRLVSDLVNPTTAPLGEGNVIVFATGPLTGSGVPLGARYGVITKSPLNGTLCSSDSGGFFGTELKRAGFDAVVISGRSPTPVYLWLHDTVAELKEASAYWGKTVNETTDGLLTELGDTHARVSCIGPAGERLSLIACVMNDRYRAAGRGGPGAVMGSKYLKAIVARGSGKITTARPEELKGVTADIRARIHAGGVTGKGLPEYGTSVLVNIINNSHMLPVRNHQAAYFPTAENLSGERVRETIFVRKKPCYACIIGCGRGTVVDGVEAEGPEYEQTWSLGVDCGIDDLTWVARANNLCNNLGIDALSAGVTIACAMELSKKGIIPESIRFGDREQMYDLVRQMGYREGIGDQLADGSYRFAERYGHPELSMSAKKLELAAYDPRAVQGQGLSYATGVRGGDHINGYMISPEILGIPKRLDPFETEGKAAWTRTFQDMTAAIDASGICLFTSLAPLGAADYAAMLSGVTGMTVTADQFMEVGERIWNLQKLFNIRAGLTKADDTLPPRLLHEPLQEGAPKGKVWEREPMLDQYYAVRGWDAEGRPTPQTLHRLGLSG</sequence>
<keyword evidence="4" id="KW-0479">Metal-binding</keyword>
<protein>
    <submittedName>
        <fullName evidence="10">Aldehyde ferredoxin oxidoreductase</fullName>
        <ecNumber evidence="10">1.2.7.5</ecNumber>
    </submittedName>
</protein>
<feature type="domain" description="Aldehyde ferredoxin oxidoreductase N-terminal" evidence="9">
    <location>
        <begin position="4"/>
        <end position="207"/>
    </location>
</feature>
<dbReference type="InterPro" id="IPR013984">
    <property type="entry name" value="Ald_Fedxn_OxRdtase_dom2"/>
</dbReference>
<dbReference type="KEGG" id="mpl:Mpal_1563"/>
<dbReference type="InterPro" id="IPR036503">
    <property type="entry name" value="Ald_Fedxn_OxRdtase_N_sf"/>
</dbReference>
<accession>B8GIR3</accession>
<dbReference type="SMART" id="SM00790">
    <property type="entry name" value="AFOR_N"/>
    <property type="match status" value="1"/>
</dbReference>
<evidence type="ECO:0000313" key="11">
    <source>
        <dbReference type="Proteomes" id="UP000002457"/>
    </source>
</evidence>
<dbReference type="eggNOG" id="arCOG00706">
    <property type="taxonomic scope" value="Archaea"/>
</dbReference>
<proteinExistence type="inferred from homology"/>
<dbReference type="EC" id="1.2.7.5" evidence="10"/>
<dbReference type="RefSeq" id="WP_012618195.1">
    <property type="nucleotide sequence ID" value="NC_011832.1"/>
</dbReference>
<dbReference type="SUPFAM" id="SSF56228">
    <property type="entry name" value="Aldehyde ferredoxin oxidoreductase, N-terminal domain"/>
    <property type="match status" value="1"/>
</dbReference>
<dbReference type="InterPro" id="IPR013985">
    <property type="entry name" value="Ald_Fedxn_OxRdtase_dom3"/>
</dbReference>
<dbReference type="GeneID" id="7271108"/>
<keyword evidence="7" id="KW-0411">Iron-sulfur</keyword>
<dbReference type="OrthoDB" id="30771at2157"/>
<evidence type="ECO:0000256" key="5">
    <source>
        <dbReference type="ARBA" id="ARBA00023002"/>
    </source>
</evidence>
<dbReference type="Pfam" id="PF01314">
    <property type="entry name" value="AFOR_C"/>
    <property type="match status" value="1"/>
</dbReference>